<gene>
    <name evidence="4" type="ORF">Ga0061063_2285</name>
</gene>
<dbReference type="InterPro" id="IPR003423">
    <property type="entry name" value="OMP_efflux"/>
</dbReference>
<evidence type="ECO:0000256" key="2">
    <source>
        <dbReference type="RuleBase" id="RU362097"/>
    </source>
</evidence>
<sequence>MYSLLPSRIPRLVLLLTAVVTTGCASLGDVATPRPAAVPDTWQARLPEGPTVASETWWPAFGQPELVRLLETARNNSPDWRAARARIAQARAQLAGSQAAQWPTLGLEGSASSSRSRQDGQRGSSDSRQAGLTVNYELDLWGRLSAQTRAAEARLASSDAAAAATWLVLETDIASAYFQLASLNERIALTERTLTLLRTQEARSEDKRRLGAATLQDVAQQRQLRLTQEAALEALRAQAHDVTTALAVWVGATPQGFSVQPASLNATGRPLPAPLQPAMLLVRRPDLREAEAALAAADANVAAARAAFYPSLSLSARGVVSTVASGGTDLLASLAGSLSQALFDGGARNATLAETRARREELVAAYRKVVLTALKEGEDALAGVASSQARAAQSAAALEAARTAYRMAEARQRLGALDPLGLLEAERTLISSETADASARLEEVQALVSLYKALGGAGQGTTAASAG</sequence>
<keyword evidence="2" id="KW-0732">Signal</keyword>
<feature type="compositionally biased region" description="Low complexity" evidence="3">
    <location>
        <begin position="109"/>
        <end position="128"/>
    </location>
</feature>
<dbReference type="NCBIfam" id="TIGR01845">
    <property type="entry name" value="outer_NodT"/>
    <property type="match status" value="1"/>
</dbReference>
<keyword evidence="5" id="KW-1185">Reference proteome</keyword>
<accession>A0A0K6H2P7</accession>
<feature type="region of interest" description="Disordered" evidence="3">
    <location>
        <begin position="106"/>
        <end position="128"/>
    </location>
</feature>
<comment type="similarity">
    <text evidence="1 2">Belongs to the outer membrane factor (OMF) (TC 1.B.17) family.</text>
</comment>
<keyword evidence="2" id="KW-0564">Palmitate</keyword>
<dbReference type="STRING" id="375574.GCA_001418035_02070"/>
<dbReference type="RefSeq" id="WP_055434204.1">
    <property type="nucleotide sequence ID" value="NZ_CYHA01000005.1"/>
</dbReference>
<proteinExistence type="inferred from homology"/>
<feature type="chain" id="PRO_5005393411" evidence="2">
    <location>
        <begin position="26"/>
        <end position="467"/>
    </location>
</feature>
<evidence type="ECO:0000313" key="5">
    <source>
        <dbReference type="Proteomes" id="UP000243535"/>
    </source>
</evidence>
<dbReference type="GO" id="GO:0015562">
    <property type="term" value="F:efflux transmembrane transporter activity"/>
    <property type="evidence" value="ECO:0007669"/>
    <property type="project" value="InterPro"/>
</dbReference>
<dbReference type="Gene3D" id="1.20.1600.10">
    <property type="entry name" value="Outer membrane efflux proteins (OEP)"/>
    <property type="match status" value="1"/>
</dbReference>
<keyword evidence="2 4" id="KW-0449">Lipoprotein</keyword>
<protein>
    <submittedName>
        <fullName evidence="4">Efflux transporter, outer membrane factor (OMF) lipoprotein, NodT family</fullName>
    </submittedName>
</protein>
<dbReference type="Gene3D" id="2.20.200.10">
    <property type="entry name" value="Outer membrane efflux proteins (OEP)"/>
    <property type="match status" value="1"/>
</dbReference>
<evidence type="ECO:0000256" key="1">
    <source>
        <dbReference type="ARBA" id="ARBA00007613"/>
    </source>
</evidence>
<evidence type="ECO:0000313" key="4">
    <source>
        <dbReference type="EMBL" id="CUA85160.1"/>
    </source>
</evidence>
<organism evidence="4 5">
    <name type="scientific">Gulbenkiania indica</name>
    <dbReference type="NCBI Taxonomy" id="375574"/>
    <lineage>
        <taxon>Bacteria</taxon>
        <taxon>Pseudomonadati</taxon>
        <taxon>Pseudomonadota</taxon>
        <taxon>Betaproteobacteria</taxon>
        <taxon>Neisseriales</taxon>
        <taxon>Chromobacteriaceae</taxon>
        <taxon>Gulbenkiania</taxon>
    </lineage>
</organism>
<dbReference type="AlphaFoldDB" id="A0A0K6H2P7"/>
<dbReference type="Proteomes" id="UP000243535">
    <property type="component" value="Unassembled WGS sequence"/>
</dbReference>
<evidence type="ECO:0000256" key="3">
    <source>
        <dbReference type="SAM" id="MobiDB-lite"/>
    </source>
</evidence>
<reference evidence="5" key="1">
    <citation type="submission" date="2015-08" db="EMBL/GenBank/DDBJ databases">
        <authorList>
            <person name="Varghese N."/>
        </authorList>
    </citation>
    <scope>NUCLEOTIDE SEQUENCE [LARGE SCALE GENOMIC DNA]</scope>
    <source>
        <strain evidence="5">DSM 17901</strain>
    </source>
</reference>
<name>A0A0K6H2P7_9NEIS</name>
<dbReference type="PANTHER" id="PTHR30203">
    <property type="entry name" value="OUTER MEMBRANE CATION EFFLUX PROTEIN"/>
    <property type="match status" value="1"/>
</dbReference>
<dbReference type="PANTHER" id="PTHR30203:SF33">
    <property type="entry name" value="BLR4455 PROTEIN"/>
    <property type="match status" value="1"/>
</dbReference>
<dbReference type="InterPro" id="IPR010131">
    <property type="entry name" value="MdtP/NodT-like"/>
</dbReference>
<keyword evidence="2" id="KW-0472">Membrane</keyword>
<dbReference type="GO" id="GO:0005886">
    <property type="term" value="C:plasma membrane"/>
    <property type="evidence" value="ECO:0007669"/>
    <property type="project" value="UniProtKB-SubCell"/>
</dbReference>
<dbReference type="EMBL" id="CYHA01000005">
    <property type="protein sequence ID" value="CUA85160.1"/>
    <property type="molecule type" value="Genomic_DNA"/>
</dbReference>
<dbReference type="Pfam" id="PF02321">
    <property type="entry name" value="OEP"/>
    <property type="match status" value="2"/>
</dbReference>
<keyword evidence="2" id="KW-1134">Transmembrane beta strand</keyword>
<keyword evidence="2" id="KW-0812">Transmembrane</keyword>
<comment type="subcellular location">
    <subcellularLocation>
        <location evidence="2">Cell membrane</location>
        <topology evidence="2">Lipid-anchor</topology>
    </subcellularLocation>
</comment>
<dbReference type="SUPFAM" id="SSF56954">
    <property type="entry name" value="Outer membrane efflux proteins (OEP)"/>
    <property type="match status" value="1"/>
</dbReference>
<feature type="signal peptide" evidence="2">
    <location>
        <begin position="1"/>
        <end position="25"/>
    </location>
</feature>